<dbReference type="PROSITE" id="PS00154">
    <property type="entry name" value="ATPASE_E1_E2"/>
    <property type="match status" value="1"/>
</dbReference>
<keyword evidence="6" id="KW-0597">Phosphoprotein</keyword>
<dbReference type="InterPro" id="IPR036163">
    <property type="entry name" value="HMA_dom_sf"/>
</dbReference>
<dbReference type="PANTHER" id="PTHR48085:SF5">
    <property type="entry name" value="CADMIUM_ZINC-TRANSPORTING ATPASE HMA4-RELATED"/>
    <property type="match status" value="1"/>
</dbReference>
<evidence type="ECO:0000256" key="12">
    <source>
        <dbReference type="ARBA" id="ARBA00022989"/>
    </source>
</evidence>
<keyword evidence="3" id="KW-0813">Transport</keyword>
<evidence type="ECO:0000256" key="14">
    <source>
        <dbReference type="ARBA" id="ARBA00023136"/>
    </source>
</evidence>
<keyword evidence="14 17" id="KW-0472">Membrane</keyword>
<evidence type="ECO:0000256" key="16">
    <source>
        <dbReference type="ARBA" id="ARBA00049338"/>
    </source>
</evidence>
<reference evidence="20" key="1">
    <citation type="submission" date="2020-03" db="EMBL/GenBank/DDBJ databases">
        <title>Draft sequencing of Paenibacilllus sp. S3N08.</title>
        <authorList>
            <person name="Kim D.-U."/>
        </authorList>
    </citation>
    <scope>NUCLEOTIDE SEQUENCE</scope>
    <source>
        <strain evidence="20">S3N08</strain>
    </source>
</reference>
<keyword evidence="9 17" id="KW-0547">Nucleotide-binding</keyword>
<evidence type="ECO:0000256" key="15">
    <source>
        <dbReference type="ARBA" id="ARBA00039103"/>
    </source>
</evidence>
<dbReference type="PANTHER" id="PTHR48085">
    <property type="entry name" value="CADMIUM/ZINC-TRANSPORTING ATPASE HMA2-RELATED"/>
    <property type="match status" value="1"/>
</dbReference>
<dbReference type="Gene3D" id="3.40.50.1000">
    <property type="entry name" value="HAD superfamily/HAD-like"/>
    <property type="match status" value="1"/>
</dbReference>
<evidence type="ECO:0000256" key="7">
    <source>
        <dbReference type="ARBA" id="ARBA00022692"/>
    </source>
</evidence>
<keyword evidence="21" id="KW-1185">Reference proteome</keyword>
<dbReference type="PROSITE" id="PS50846">
    <property type="entry name" value="HMA_2"/>
    <property type="match status" value="1"/>
</dbReference>
<dbReference type="SUPFAM" id="SSF56784">
    <property type="entry name" value="HAD-like"/>
    <property type="match status" value="1"/>
</dbReference>
<keyword evidence="8 17" id="KW-0479">Metal-binding</keyword>
<keyword evidence="12 17" id="KW-1133">Transmembrane helix</keyword>
<comment type="caution">
    <text evidence="20">The sequence shown here is derived from an EMBL/GenBank/DDBJ whole genome shotgun (WGS) entry which is preliminary data.</text>
</comment>
<sequence>MEAAKELVKKEFLLEGLDCANCAMKIENGVKKISGISSCSVNFMTKTLTLETEHEQEETVVEETKKKVKQLEPHIHVKEKGANGNTLKKTSLDAHGHDHGKEGQKHDRPGHDQHDEEEGHSHGDEAHNHGHEGHSHDHGGKNTSRMILRLAIGSILGGIALLAPVNGYVELGLFFLAYIIIGGDIVLQAIKNIGRGQVFDEYFLMSLATIGAFAVQQYPEGVAVMLFYQVGELFQSIAVNKSRKSITALMDIRPDFANVKSGNDIKRVSPEEVQIGEHIVIKPGEKVPLDGKVIEGQSMVDTSALTGESIPREVEVGNDVLSGFINKNGVLTVEVTKVFGESTVSKILDLVQNASNKKAPTENFITKFARYYTPVVVIGALLLAIVPPLLIPGATFSDWIYRALVFLVISCPCALVISIPLGFFGGIGAASKSGILVKGSNYLEALNHVKYVVFDKTGTLTKGAFKVTAIQPSGALSKDELLEVAAMAEMHSNHPIAESIRTAYGKDINKESIVGYNEISGHGIQVTVNGKEVLAGNVKLMQKENIAFQKPNEVGTTVHIAIDKQYAGYLVIADEIKEDALKAIQSLKALGIKKTIMLTGDVKSVGEAVGRQLGLDEVHSELLPQDKVEEIEKLDRLKSPKEKILFVGDGINDTPVLARADVGMAMGGLGSDAAIEAADIVIMTDEPSKIATAIHIAKRTRNIVWQNIFFALGVKGVFLILGAFGIATMWEAVFSDVGVTLLAVLNAMRVLRTQA</sequence>
<evidence type="ECO:0000256" key="10">
    <source>
        <dbReference type="ARBA" id="ARBA00022840"/>
    </source>
</evidence>
<keyword evidence="7 17" id="KW-0812">Transmembrane</keyword>
<keyword evidence="10 17" id="KW-0067">ATP-binding</keyword>
<dbReference type="Gene3D" id="2.70.150.10">
    <property type="entry name" value="Calcium-transporting ATPase, cytoplasmic transduction domain A"/>
    <property type="match status" value="1"/>
</dbReference>
<evidence type="ECO:0000256" key="8">
    <source>
        <dbReference type="ARBA" id="ARBA00022723"/>
    </source>
</evidence>
<keyword evidence="5" id="KW-0104">Cadmium</keyword>
<evidence type="ECO:0000256" key="17">
    <source>
        <dbReference type="RuleBase" id="RU362081"/>
    </source>
</evidence>
<evidence type="ECO:0000256" key="18">
    <source>
        <dbReference type="SAM" id="MobiDB-lite"/>
    </source>
</evidence>
<dbReference type="InterPro" id="IPR044492">
    <property type="entry name" value="P_typ_ATPase_HD_dom"/>
</dbReference>
<keyword evidence="20" id="KW-0378">Hydrolase</keyword>
<dbReference type="InterPro" id="IPR018303">
    <property type="entry name" value="ATPase_P-typ_P_site"/>
</dbReference>
<gene>
    <name evidence="20" type="primary">cadA</name>
    <name evidence="20" type="ORF">G9U52_00065</name>
</gene>
<keyword evidence="13" id="KW-0406">Ion transport</keyword>
<feature type="transmembrane region" description="Helical" evidence="17">
    <location>
        <begin position="171"/>
        <end position="190"/>
    </location>
</feature>
<dbReference type="InterPro" id="IPR036412">
    <property type="entry name" value="HAD-like_sf"/>
</dbReference>
<evidence type="ECO:0000256" key="3">
    <source>
        <dbReference type="ARBA" id="ARBA00022448"/>
    </source>
</evidence>
<comment type="subcellular location">
    <subcellularLocation>
        <location evidence="1">Cell membrane</location>
        <topology evidence="1">Multi-pass membrane protein</topology>
    </subcellularLocation>
</comment>
<dbReference type="Pfam" id="PF00122">
    <property type="entry name" value="E1-E2_ATPase"/>
    <property type="match status" value="1"/>
</dbReference>
<dbReference type="InterPro" id="IPR051014">
    <property type="entry name" value="Cation_Transport_ATPase_IB"/>
</dbReference>
<evidence type="ECO:0000256" key="9">
    <source>
        <dbReference type="ARBA" id="ARBA00022741"/>
    </source>
</evidence>
<name>A0ABX0IWM1_9BACL</name>
<feature type="region of interest" description="Disordered" evidence="18">
    <location>
        <begin position="52"/>
        <end position="141"/>
    </location>
</feature>
<dbReference type="InterPro" id="IPR008250">
    <property type="entry name" value="ATPase_P-typ_transduc_dom_A_sf"/>
</dbReference>
<keyword evidence="11" id="KW-1278">Translocase</keyword>
<dbReference type="InterPro" id="IPR023214">
    <property type="entry name" value="HAD_sf"/>
</dbReference>
<dbReference type="InterPro" id="IPR017969">
    <property type="entry name" value="Heavy-metal-associated_CS"/>
</dbReference>
<dbReference type="InterPro" id="IPR001757">
    <property type="entry name" value="P_typ_ATPase"/>
</dbReference>
<organism evidence="20 21">
    <name type="scientific">Paenibacillus agricola</name>
    <dbReference type="NCBI Taxonomy" id="2716264"/>
    <lineage>
        <taxon>Bacteria</taxon>
        <taxon>Bacillati</taxon>
        <taxon>Bacillota</taxon>
        <taxon>Bacilli</taxon>
        <taxon>Bacillales</taxon>
        <taxon>Paenibacillaceae</taxon>
        <taxon>Paenibacillus</taxon>
    </lineage>
</organism>
<dbReference type="PRINTS" id="PR00119">
    <property type="entry name" value="CATATPASE"/>
</dbReference>
<dbReference type="RefSeq" id="WP_166144347.1">
    <property type="nucleotide sequence ID" value="NZ_JAAOIW010000001.1"/>
</dbReference>
<feature type="transmembrane region" description="Helical" evidence="17">
    <location>
        <begin position="146"/>
        <end position="165"/>
    </location>
</feature>
<accession>A0ABX0IWM1</accession>
<comment type="catalytic activity">
    <reaction evidence="16">
        <text>Cd(2+)(in) + ATP + H2O = Cd(2+)(out) + ADP + phosphate + H(+)</text>
        <dbReference type="Rhea" id="RHEA:12132"/>
        <dbReference type="ChEBI" id="CHEBI:15377"/>
        <dbReference type="ChEBI" id="CHEBI:15378"/>
        <dbReference type="ChEBI" id="CHEBI:30616"/>
        <dbReference type="ChEBI" id="CHEBI:43474"/>
        <dbReference type="ChEBI" id="CHEBI:48775"/>
        <dbReference type="ChEBI" id="CHEBI:456216"/>
        <dbReference type="EC" id="7.2.2.21"/>
    </reaction>
</comment>
<feature type="compositionally biased region" description="Basic and acidic residues" evidence="18">
    <location>
        <begin position="90"/>
        <end position="140"/>
    </location>
</feature>
<protein>
    <recommendedName>
        <fullName evidence="15">Cd(2+)-exporting ATPase</fullName>
        <ecNumber evidence="15">7.2.2.21</ecNumber>
    </recommendedName>
</protein>
<feature type="transmembrane region" description="Helical" evidence="17">
    <location>
        <begin position="371"/>
        <end position="391"/>
    </location>
</feature>
<dbReference type="Proteomes" id="UP001165962">
    <property type="component" value="Unassembled WGS sequence"/>
</dbReference>
<evidence type="ECO:0000313" key="21">
    <source>
        <dbReference type="Proteomes" id="UP001165962"/>
    </source>
</evidence>
<feature type="domain" description="HMA" evidence="19">
    <location>
        <begin position="8"/>
        <end position="76"/>
    </location>
</feature>
<comment type="similarity">
    <text evidence="2 17">Belongs to the cation transport ATPase (P-type) (TC 3.A.3) family. Type IB subfamily.</text>
</comment>
<dbReference type="SFLD" id="SFLDG00002">
    <property type="entry name" value="C1.7:_P-type_atpase_like"/>
    <property type="match status" value="1"/>
</dbReference>
<evidence type="ECO:0000256" key="4">
    <source>
        <dbReference type="ARBA" id="ARBA00022475"/>
    </source>
</evidence>
<dbReference type="EC" id="7.2.2.21" evidence="15"/>
<evidence type="ECO:0000256" key="11">
    <source>
        <dbReference type="ARBA" id="ARBA00022967"/>
    </source>
</evidence>
<dbReference type="PRINTS" id="PR00941">
    <property type="entry name" value="CDATPASE"/>
</dbReference>
<dbReference type="Gene3D" id="3.40.1110.10">
    <property type="entry name" value="Calcium-transporting ATPase, cytoplasmic domain N"/>
    <property type="match status" value="1"/>
</dbReference>
<feature type="transmembrane region" description="Helical" evidence="17">
    <location>
        <begin position="403"/>
        <end position="430"/>
    </location>
</feature>
<dbReference type="SUPFAM" id="SSF81653">
    <property type="entry name" value="Calcium ATPase, transduction domain A"/>
    <property type="match status" value="1"/>
</dbReference>
<dbReference type="Pfam" id="PF00702">
    <property type="entry name" value="Hydrolase"/>
    <property type="match status" value="1"/>
</dbReference>
<dbReference type="Pfam" id="PF00403">
    <property type="entry name" value="HMA"/>
    <property type="match status" value="1"/>
</dbReference>
<dbReference type="InterPro" id="IPR027256">
    <property type="entry name" value="P-typ_ATPase_IB"/>
</dbReference>
<dbReference type="InterPro" id="IPR006121">
    <property type="entry name" value="HMA_dom"/>
</dbReference>
<dbReference type="CDD" id="cd00371">
    <property type="entry name" value="HMA"/>
    <property type="match status" value="1"/>
</dbReference>
<evidence type="ECO:0000313" key="20">
    <source>
        <dbReference type="EMBL" id="NHN28217.1"/>
    </source>
</evidence>
<evidence type="ECO:0000256" key="5">
    <source>
        <dbReference type="ARBA" id="ARBA00022539"/>
    </source>
</evidence>
<evidence type="ECO:0000256" key="1">
    <source>
        <dbReference type="ARBA" id="ARBA00004651"/>
    </source>
</evidence>
<dbReference type="NCBIfam" id="TIGR01525">
    <property type="entry name" value="ATPase-IB_hvy"/>
    <property type="match status" value="1"/>
</dbReference>
<feature type="transmembrane region" description="Helical" evidence="17">
    <location>
        <begin position="708"/>
        <end position="727"/>
    </location>
</feature>
<dbReference type="SUPFAM" id="SSF81665">
    <property type="entry name" value="Calcium ATPase, transmembrane domain M"/>
    <property type="match status" value="1"/>
</dbReference>
<dbReference type="EMBL" id="JAAOIW010000001">
    <property type="protein sequence ID" value="NHN28217.1"/>
    <property type="molecule type" value="Genomic_DNA"/>
</dbReference>
<dbReference type="SFLD" id="SFLDF00027">
    <property type="entry name" value="p-type_atpase"/>
    <property type="match status" value="1"/>
</dbReference>
<dbReference type="PROSITE" id="PS01047">
    <property type="entry name" value="HMA_1"/>
    <property type="match status" value="1"/>
</dbReference>
<dbReference type="NCBIfam" id="TIGR01494">
    <property type="entry name" value="ATPase_P-type"/>
    <property type="match status" value="1"/>
</dbReference>
<proteinExistence type="inferred from homology"/>
<keyword evidence="4 17" id="KW-1003">Cell membrane</keyword>
<dbReference type="NCBIfam" id="TIGR01512">
    <property type="entry name" value="ATPase-IB2_Cd"/>
    <property type="match status" value="1"/>
</dbReference>
<dbReference type="InterPro" id="IPR023299">
    <property type="entry name" value="ATPase_P-typ_cyto_dom_N"/>
</dbReference>
<feature type="compositionally biased region" description="Basic and acidic residues" evidence="18">
    <location>
        <begin position="62"/>
        <end position="81"/>
    </location>
</feature>
<evidence type="ECO:0000259" key="19">
    <source>
        <dbReference type="PROSITE" id="PS50846"/>
    </source>
</evidence>
<dbReference type="SFLD" id="SFLDS00003">
    <property type="entry name" value="Haloacid_Dehalogenase"/>
    <property type="match status" value="1"/>
</dbReference>
<dbReference type="CDD" id="cd07548">
    <property type="entry name" value="P-type_ATPase-Cd_Zn_Co_like"/>
    <property type="match status" value="1"/>
</dbReference>
<evidence type="ECO:0000256" key="13">
    <source>
        <dbReference type="ARBA" id="ARBA00023065"/>
    </source>
</evidence>
<dbReference type="SUPFAM" id="SSF55008">
    <property type="entry name" value="HMA, heavy metal-associated domain"/>
    <property type="match status" value="1"/>
</dbReference>
<dbReference type="InterPro" id="IPR023298">
    <property type="entry name" value="ATPase_P-typ_TM_dom_sf"/>
</dbReference>
<evidence type="ECO:0000256" key="2">
    <source>
        <dbReference type="ARBA" id="ARBA00006024"/>
    </source>
</evidence>
<dbReference type="Gene3D" id="3.30.70.100">
    <property type="match status" value="1"/>
</dbReference>
<dbReference type="InterPro" id="IPR059000">
    <property type="entry name" value="ATPase_P-type_domA"/>
</dbReference>
<evidence type="ECO:0000256" key="6">
    <source>
        <dbReference type="ARBA" id="ARBA00022553"/>
    </source>
</evidence>
<dbReference type="GO" id="GO:0016787">
    <property type="term" value="F:hydrolase activity"/>
    <property type="evidence" value="ECO:0007669"/>
    <property type="project" value="UniProtKB-KW"/>
</dbReference>